<evidence type="ECO:0000256" key="1">
    <source>
        <dbReference type="SAM" id="MobiDB-lite"/>
    </source>
</evidence>
<proteinExistence type="predicted"/>
<feature type="non-terminal residue" evidence="2">
    <location>
        <position position="205"/>
    </location>
</feature>
<comment type="caution">
    <text evidence="2">The sequence shown here is derived from an EMBL/GenBank/DDBJ whole genome shotgun (WGS) entry which is preliminary data.</text>
</comment>
<organism evidence="2 3">
    <name type="scientific">Scytalidium lignicola</name>
    <name type="common">Hyphomycete</name>
    <dbReference type="NCBI Taxonomy" id="5539"/>
    <lineage>
        <taxon>Eukaryota</taxon>
        <taxon>Fungi</taxon>
        <taxon>Dikarya</taxon>
        <taxon>Ascomycota</taxon>
        <taxon>Pezizomycotina</taxon>
        <taxon>Leotiomycetes</taxon>
        <taxon>Leotiomycetes incertae sedis</taxon>
        <taxon>Scytalidium</taxon>
    </lineage>
</organism>
<accession>A0A3E2HHP8</accession>
<protein>
    <submittedName>
        <fullName evidence="2">Uncharacterized protein</fullName>
    </submittedName>
</protein>
<dbReference type="Proteomes" id="UP000258309">
    <property type="component" value="Unassembled WGS sequence"/>
</dbReference>
<evidence type="ECO:0000313" key="2">
    <source>
        <dbReference type="EMBL" id="RFU32950.1"/>
    </source>
</evidence>
<name>A0A3E2HHP8_SCYLI</name>
<feature type="compositionally biased region" description="Polar residues" evidence="1">
    <location>
        <begin position="156"/>
        <end position="171"/>
    </location>
</feature>
<gene>
    <name evidence="2" type="ORF">B7463_g3361</name>
</gene>
<dbReference type="EMBL" id="NCSJ02000044">
    <property type="protein sequence ID" value="RFU32950.1"/>
    <property type="molecule type" value="Genomic_DNA"/>
</dbReference>
<feature type="region of interest" description="Disordered" evidence="1">
    <location>
        <begin position="147"/>
        <end position="171"/>
    </location>
</feature>
<dbReference type="AlphaFoldDB" id="A0A3E2HHP8"/>
<keyword evidence="3" id="KW-1185">Reference proteome</keyword>
<feature type="non-terminal residue" evidence="2">
    <location>
        <position position="1"/>
    </location>
</feature>
<reference evidence="2 3" key="1">
    <citation type="submission" date="2018-05" db="EMBL/GenBank/DDBJ databases">
        <title>Draft genome sequence of Scytalidium lignicola DSM 105466, a ubiquitous saprotrophic fungus.</title>
        <authorList>
            <person name="Buettner E."/>
            <person name="Gebauer A.M."/>
            <person name="Hofrichter M."/>
            <person name="Liers C."/>
            <person name="Kellner H."/>
        </authorList>
    </citation>
    <scope>NUCLEOTIDE SEQUENCE [LARGE SCALE GENOMIC DNA]</scope>
    <source>
        <strain evidence="2 3">DSM 105466</strain>
    </source>
</reference>
<sequence>MPKINYVGEFVWLSDNEYSPSRLLVSAEPSAEFTAVRSIGFVRCHTPLEDVSFARLPIRPALITDTSKIRMVFRSSLDHLQADSDCVISHQQTDDIIQNMIPPSQVPQPPFSSDFQSSLDQMSFSNVVDWFPSPENNMTNLAVVAGNSRRHPSIPKSPSKTLNDSSLTPRRSGQAYIPHAEFLSTVRSIVDKLNVLQESLRDVQM</sequence>
<evidence type="ECO:0000313" key="3">
    <source>
        <dbReference type="Proteomes" id="UP000258309"/>
    </source>
</evidence>